<evidence type="ECO:0000256" key="1">
    <source>
        <dbReference type="ARBA" id="ARBA00001917"/>
    </source>
</evidence>
<keyword evidence="7" id="KW-0560">Oxidoreductase</keyword>
<evidence type="ECO:0000256" key="2">
    <source>
        <dbReference type="ARBA" id="ARBA00009881"/>
    </source>
</evidence>
<dbReference type="Gene3D" id="3.20.20.70">
    <property type="entry name" value="Aldolase class I"/>
    <property type="match status" value="1"/>
</dbReference>
<evidence type="ECO:0000256" key="7">
    <source>
        <dbReference type="ARBA" id="ARBA00023002"/>
    </source>
</evidence>
<keyword evidence="4" id="KW-0285">Flavoprotein</keyword>
<dbReference type="SUPFAM" id="SSF51412">
    <property type="entry name" value="Inosine monophosphate dehydrogenase (IMPDH)"/>
    <property type="match status" value="1"/>
</dbReference>
<dbReference type="OrthoDB" id="9778912at2"/>
<dbReference type="AlphaFoldDB" id="A0A1X3DJP5"/>
<keyword evidence="12" id="KW-0223">Dioxygenase</keyword>
<dbReference type="PANTHER" id="PTHR42747:SF3">
    <property type="entry name" value="NITRONATE MONOOXYGENASE-RELATED"/>
    <property type="match status" value="1"/>
</dbReference>
<evidence type="ECO:0000256" key="6">
    <source>
        <dbReference type="ARBA" id="ARBA00022741"/>
    </source>
</evidence>
<keyword evidence="8" id="KW-0503">Monooxygenase</keyword>
<protein>
    <recommendedName>
        <fullName evidence="11">Nitronate monooxygenase</fullName>
    </recommendedName>
    <alternativeName>
        <fullName evidence="9">Propionate 3-nitronate monooxygenase</fullName>
    </alternativeName>
</protein>
<reference evidence="13" key="1">
    <citation type="submission" date="2017-01" db="EMBL/GenBank/DDBJ databases">
        <authorList>
            <person name="Mah S.A."/>
            <person name="Swanson W.J."/>
            <person name="Moy G.W."/>
            <person name="Vacquier V.D."/>
        </authorList>
    </citation>
    <scope>NUCLEOTIDE SEQUENCE [LARGE SCALE GENOMIC DNA]</scope>
    <source>
        <strain evidence="13">124861</strain>
    </source>
</reference>
<dbReference type="STRING" id="1931275.BV914_02225"/>
<keyword evidence="5" id="KW-0288">FMN</keyword>
<evidence type="ECO:0000256" key="11">
    <source>
        <dbReference type="ARBA" id="ARBA00067136"/>
    </source>
</evidence>
<accession>A0A1X3DJP5</accession>
<comment type="caution">
    <text evidence="12">The sequence shown here is derived from an EMBL/GenBank/DDBJ whole genome shotgun (WGS) entry which is preliminary data.</text>
</comment>
<evidence type="ECO:0000256" key="3">
    <source>
        <dbReference type="ARBA" id="ARBA00022575"/>
    </source>
</evidence>
<dbReference type="GO" id="GO:0051213">
    <property type="term" value="F:dioxygenase activity"/>
    <property type="evidence" value="ECO:0007669"/>
    <property type="project" value="UniProtKB-KW"/>
</dbReference>
<dbReference type="GO" id="GO:0018580">
    <property type="term" value="F:nitronate monooxygenase activity"/>
    <property type="evidence" value="ECO:0007669"/>
    <property type="project" value="InterPro"/>
</dbReference>
<evidence type="ECO:0000256" key="4">
    <source>
        <dbReference type="ARBA" id="ARBA00022630"/>
    </source>
</evidence>
<dbReference type="FunFam" id="3.20.20.70:FF:000154">
    <property type="entry name" value="Probable nitronate monooxygenase"/>
    <property type="match status" value="1"/>
</dbReference>
<keyword evidence="3" id="KW-0216">Detoxification</keyword>
<evidence type="ECO:0000313" key="12">
    <source>
        <dbReference type="EMBL" id="OSI23892.1"/>
    </source>
</evidence>
<dbReference type="EMBL" id="MTAB01000005">
    <property type="protein sequence ID" value="OSI23892.1"/>
    <property type="molecule type" value="Genomic_DNA"/>
</dbReference>
<dbReference type="InterPro" id="IPR013785">
    <property type="entry name" value="Aldolase_TIM"/>
</dbReference>
<comment type="catalytic activity">
    <reaction evidence="10">
        <text>3 propionate 3-nitronate + 3 O2 + H2O = 3 3-oxopropanoate + 2 nitrate + nitrite + H2O2 + 3 H(+)</text>
        <dbReference type="Rhea" id="RHEA:57332"/>
        <dbReference type="ChEBI" id="CHEBI:15377"/>
        <dbReference type="ChEBI" id="CHEBI:15378"/>
        <dbReference type="ChEBI" id="CHEBI:15379"/>
        <dbReference type="ChEBI" id="CHEBI:16240"/>
        <dbReference type="ChEBI" id="CHEBI:16301"/>
        <dbReference type="ChEBI" id="CHEBI:17632"/>
        <dbReference type="ChEBI" id="CHEBI:33190"/>
        <dbReference type="ChEBI" id="CHEBI:136067"/>
    </reaction>
</comment>
<evidence type="ECO:0000256" key="8">
    <source>
        <dbReference type="ARBA" id="ARBA00023033"/>
    </source>
</evidence>
<dbReference type="GO" id="GO:0009636">
    <property type="term" value="P:response to toxic substance"/>
    <property type="evidence" value="ECO:0007669"/>
    <property type="project" value="UniProtKB-KW"/>
</dbReference>
<dbReference type="CDD" id="cd04730">
    <property type="entry name" value="NPD_like"/>
    <property type="match status" value="1"/>
</dbReference>
<evidence type="ECO:0000256" key="10">
    <source>
        <dbReference type="ARBA" id="ARBA00049401"/>
    </source>
</evidence>
<dbReference type="Pfam" id="PF03060">
    <property type="entry name" value="NMO"/>
    <property type="match status" value="1"/>
</dbReference>
<evidence type="ECO:0000256" key="5">
    <source>
        <dbReference type="ARBA" id="ARBA00022643"/>
    </source>
</evidence>
<dbReference type="RefSeq" id="WP_085358350.1">
    <property type="nucleotide sequence ID" value="NZ_MTAB01000005.1"/>
</dbReference>
<comment type="cofactor">
    <cofactor evidence="1">
        <name>FMN</name>
        <dbReference type="ChEBI" id="CHEBI:58210"/>
    </cofactor>
</comment>
<dbReference type="GO" id="GO:0000166">
    <property type="term" value="F:nucleotide binding"/>
    <property type="evidence" value="ECO:0007669"/>
    <property type="project" value="UniProtKB-KW"/>
</dbReference>
<gene>
    <name evidence="12" type="ORF">BV912_03265</name>
</gene>
<dbReference type="InterPro" id="IPR004136">
    <property type="entry name" value="NMO"/>
</dbReference>
<evidence type="ECO:0000256" key="9">
    <source>
        <dbReference type="ARBA" id="ARBA00031155"/>
    </source>
</evidence>
<dbReference type="PANTHER" id="PTHR42747">
    <property type="entry name" value="NITRONATE MONOOXYGENASE-RELATED"/>
    <property type="match status" value="1"/>
</dbReference>
<proteinExistence type="inferred from homology"/>
<evidence type="ECO:0000313" key="13">
    <source>
        <dbReference type="Proteomes" id="UP000193303"/>
    </source>
</evidence>
<sequence>MSRISDLLSLIHTRLPVVQAPMAGVQSSKLTIAACQAGALGSLPAAMLPSEKLCAEIETIRRHTDQPFNVNFFAHRQPEADTAQQAKWLDALAPFYREFGLTEQDVLQGGGRQPFGEEQAEIVMQYRPPVVSFHFGLPEPALLDKVKSSGAVVMSSATTVEEARWLEAHGADIIIAQGLEAGGHRGMFLSRDLNRQQGLFSLLPQICAAVNVPVMAAGGISNAATARAARALGAAGIQIGTALMLAEEADTSALHRKALQSERAADTVLTNLFSGGFARGIVNRFIREAGPISDAAPPFPLAQSASAPLKAAAEAQGSDEFSSLWAGQNAPLACEGSAADIIRRIAEGFGGGTSFSKGRVGIGFQTA</sequence>
<organism evidence="12 13">
    <name type="scientific">Neisseria dumasiana</name>
    <dbReference type="NCBI Taxonomy" id="1931275"/>
    <lineage>
        <taxon>Bacteria</taxon>
        <taxon>Pseudomonadati</taxon>
        <taxon>Pseudomonadota</taxon>
        <taxon>Betaproteobacteria</taxon>
        <taxon>Neisseriales</taxon>
        <taxon>Neisseriaceae</taxon>
        <taxon>Neisseria</taxon>
    </lineage>
</organism>
<comment type="similarity">
    <text evidence="2">Belongs to the nitronate monooxygenase family. NMO class I subfamily.</text>
</comment>
<name>A0A1X3DJP5_9NEIS</name>
<dbReference type="Proteomes" id="UP000193303">
    <property type="component" value="Unassembled WGS sequence"/>
</dbReference>
<keyword evidence="6" id="KW-0547">Nucleotide-binding</keyword>